<keyword evidence="3" id="KW-1185">Reference proteome</keyword>
<evidence type="ECO:0000256" key="1">
    <source>
        <dbReference type="SAM" id="Phobius"/>
    </source>
</evidence>
<dbReference type="Proteomes" id="UP001633002">
    <property type="component" value="Unassembled WGS sequence"/>
</dbReference>
<dbReference type="AlphaFoldDB" id="A0ABD3H2P3"/>
<dbReference type="EMBL" id="JBJQOH010000006">
    <property type="protein sequence ID" value="KAL3685221.1"/>
    <property type="molecule type" value="Genomic_DNA"/>
</dbReference>
<proteinExistence type="predicted"/>
<sequence length="168" mass="18766">MRSLRLCYCSETTWVTFGDSQRIAVISSSSGFQMVGRLASDFASFNLIPRIEDEVEEERVIKQLVEKMGFDRSLAKICAGSNVGADLLRLKGENFEIGEGNPLLSIAFNILVGLLLMLAGICRLVWLQVVLMPLAGLLRLSPGFVTLVGVFWTYSMSRIWQHCLDFLK</sequence>
<protein>
    <submittedName>
        <fullName evidence="2">Uncharacterized protein</fullName>
    </submittedName>
</protein>
<evidence type="ECO:0000313" key="2">
    <source>
        <dbReference type="EMBL" id="KAL3685221.1"/>
    </source>
</evidence>
<evidence type="ECO:0000313" key="3">
    <source>
        <dbReference type="Proteomes" id="UP001633002"/>
    </source>
</evidence>
<keyword evidence="1" id="KW-1133">Transmembrane helix</keyword>
<gene>
    <name evidence="2" type="ORF">R1sor_003243</name>
</gene>
<keyword evidence="1" id="KW-0812">Transmembrane</keyword>
<feature type="transmembrane region" description="Helical" evidence="1">
    <location>
        <begin position="103"/>
        <end position="126"/>
    </location>
</feature>
<keyword evidence="1" id="KW-0472">Membrane</keyword>
<organism evidence="2 3">
    <name type="scientific">Riccia sorocarpa</name>
    <dbReference type="NCBI Taxonomy" id="122646"/>
    <lineage>
        <taxon>Eukaryota</taxon>
        <taxon>Viridiplantae</taxon>
        <taxon>Streptophyta</taxon>
        <taxon>Embryophyta</taxon>
        <taxon>Marchantiophyta</taxon>
        <taxon>Marchantiopsida</taxon>
        <taxon>Marchantiidae</taxon>
        <taxon>Marchantiales</taxon>
        <taxon>Ricciaceae</taxon>
        <taxon>Riccia</taxon>
    </lineage>
</organism>
<reference evidence="2 3" key="1">
    <citation type="submission" date="2024-09" db="EMBL/GenBank/DDBJ databases">
        <title>Chromosome-scale assembly of Riccia sorocarpa.</title>
        <authorList>
            <person name="Paukszto L."/>
        </authorList>
    </citation>
    <scope>NUCLEOTIDE SEQUENCE [LARGE SCALE GENOMIC DNA]</scope>
    <source>
        <strain evidence="2">LP-2024</strain>
        <tissue evidence="2">Aerial parts of the thallus</tissue>
    </source>
</reference>
<accession>A0ABD3H2P3</accession>
<comment type="caution">
    <text evidence="2">The sequence shown here is derived from an EMBL/GenBank/DDBJ whole genome shotgun (WGS) entry which is preliminary data.</text>
</comment>
<name>A0ABD3H2P3_9MARC</name>
<feature type="transmembrane region" description="Helical" evidence="1">
    <location>
        <begin position="132"/>
        <end position="154"/>
    </location>
</feature>